<proteinExistence type="predicted"/>
<dbReference type="Proteomes" id="UP001457282">
    <property type="component" value="Unassembled WGS sequence"/>
</dbReference>
<organism evidence="2 3">
    <name type="scientific">Rubus argutus</name>
    <name type="common">Southern blackberry</name>
    <dbReference type="NCBI Taxonomy" id="59490"/>
    <lineage>
        <taxon>Eukaryota</taxon>
        <taxon>Viridiplantae</taxon>
        <taxon>Streptophyta</taxon>
        <taxon>Embryophyta</taxon>
        <taxon>Tracheophyta</taxon>
        <taxon>Spermatophyta</taxon>
        <taxon>Magnoliopsida</taxon>
        <taxon>eudicotyledons</taxon>
        <taxon>Gunneridae</taxon>
        <taxon>Pentapetalae</taxon>
        <taxon>rosids</taxon>
        <taxon>fabids</taxon>
        <taxon>Rosales</taxon>
        <taxon>Rosaceae</taxon>
        <taxon>Rosoideae</taxon>
        <taxon>Rosoideae incertae sedis</taxon>
        <taxon>Rubus</taxon>
    </lineage>
</organism>
<dbReference type="AlphaFoldDB" id="A0AAW1VK04"/>
<gene>
    <name evidence="2" type="ORF">M0R45_002172</name>
</gene>
<name>A0AAW1VK04_RUBAR</name>
<reference evidence="2 3" key="1">
    <citation type="journal article" date="2023" name="G3 (Bethesda)">
        <title>A chromosome-length genome assembly and annotation of blackberry (Rubus argutus, cv. 'Hillquist').</title>
        <authorList>
            <person name="Bruna T."/>
            <person name="Aryal R."/>
            <person name="Dudchenko O."/>
            <person name="Sargent D.J."/>
            <person name="Mead D."/>
            <person name="Buti M."/>
            <person name="Cavallini A."/>
            <person name="Hytonen T."/>
            <person name="Andres J."/>
            <person name="Pham M."/>
            <person name="Weisz D."/>
            <person name="Mascagni F."/>
            <person name="Usai G."/>
            <person name="Natali L."/>
            <person name="Bassil N."/>
            <person name="Fernandez G.E."/>
            <person name="Lomsadze A."/>
            <person name="Armour M."/>
            <person name="Olukolu B."/>
            <person name="Poorten T."/>
            <person name="Britton C."/>
            <person name="Davik J."/>
            <person name="Ashrafi H."/>
            <person name="Aiden E.L."/>
            <person name="Borodovsky M."/>
            <person name="Worthington M."/>
        </authorList>
    </citation>
    <scope>NUCLEOTIDE SEQUENCE [LARGE SCALE GENOMIC DNA]</scope>
    <source>
        <strain evidence="2">PI 553951</strain>
    </source>
</reference>
<comment type="caution">
    <text evidence="2">The sequence shown here is derived from an EMBL/GenBank/DDBJ whole genome shotgun (WGS) entry which is preliminary data.</text>
</comment>
<dbReference type="EMBL" id="JBEDUW010000316">
    <property type="protein sequence ID" value="KAK9901196.1"/>
    <property type="molecule type" value="Genomic_DNA"/>
</dbReference>
<accession>A0AAW1VK04</accession>
<protein>
    <submittedName>
        <fullName evidence="2">Uncharacterized protein</fullName>
    </submittedName>
</protein>
<evidence type="ECO:0000256" key="1">
    <source>
        <dbReference type="SAM" id="MobiDB-lite"/>
    </source>
</evidence>
<sequence>MPAAHSFPCSAAPAVIPVVTVAASRPALVAQASQPVPRTTASLPSTLSRAQLEFSTQSSAPPCRSQTAPCSLPLCSISNLPSPCALPSWEIKAHVVVSFTRIPGRPSSTPSSLPPPRFPDLSPA</sequence>
<feature type="region of interest" description="Disordered" evidence="1">
    <location>
        <begin position="102"/>
        <end position="124"/>
    </location>
</feature>
<evidence type="ECO:0000313" key="3">
    <source>
        <dbReference type="Proteomes" id="UP001457282"/>
    </source>
</evidence>
<evidence type="ECO:0000313" key="2">
    <source>
        <dbReference type="EMBL" id="KAK9901196.1"/>
    </source>
</evidence>
<keyword evidence="3" id="KW-1185">Reference proteome</keyword>